<accession>A0A3A1YBM3</accession>
<evidence type="ECO:0000313" key="1">
    <source>
        <dbReference type="EMBL" id="RIY34961.1"/>
    </source>
</evidence>
<proteinExistence type="predicted"/>
<name>A0A3A1YBM3_9GAMM</name>
<evidence type="ECO:0000313" key="2">
    <source>
        <dbReference type="Proteomes" id="UP000265916"/>
    </source>
</evidence>
<reference evidence="1 2" key="1">
    <citation type="submission" date="2017-08" db="EMBL/GenBank/DDBJ databases">
        <title>Reclassification of Bisgaard taxon 37 and 44.</title>
        <authorList>
            <person name="Christensen H."/>
        </authorList>
    </citation>
    <scope>NUCLEOTIDE SEQUENCE [LARGE SCALE GENOMIC DNA]</scope>
    <source>
        <strain evidence="1 2">111</strain>
    </source>
</reference>
<dbReference type="RefSeq" id="WP_119532481.1">
    <property type="nucleotide sequence ID" value="NZ_JBHSSP010000005.1"/>
</dbReference>
<dbReference type="Proteomes" id="UP000265916">
    <property type="component" value="Unassembled WGS sequence"/>
</dbReference>
<sequence>MTKQLYPLPTVGLRKQTTKSGVYLYKRGKSYRDENGKVKRTNDTLIGKLDEETGYLIPNDNYFAIFNLPKPKENLIPREKEFSTGYTDCYMNIFRQLGVFDILFNIFSDEAELICHLAGYMVNEGDVMEGFKDWAGDHSLPEKFYLNSQNLSEFFEDIFPPCIDEFKDQWINSKLFDSTFYAYDVTSFSSYSEDLDELEIVYYRDNELLKQINLAVLFDHKVH</sequence>
<dbReference type="OrthoDB" id="5468824at2"/>
<organism evidence="1 2">
    <name type="scientific">Psittacicella hinzii</name>
    <dbReference type="NCBI Taxonomy" id="2028575"/>
    <lineage>
        <taxon>Bacteria</taxon>
        <taxon>Pseudomonadati</taxon>
        <taxon>Pseudomonadota</taxon>
        <taxon>Gammaproteobacteria</taxon>
        <taxon>Pasteurellales</taxon>
        <taxon>Psittacicellaceae</taxon>
        <taxon>Psittacicella</taxon>
    </lineage>
</organism>
<protein>
    <recommendedName>
        <fullName evidence="3">Transposase</fullName>
    </recommendedName>
</protein>
<dbReference type="EMBL" id="NRJG01000160">
    <property type="protein sequence ID" value="RIY34961.1"/>
    <property type="molecule type" value="Genomic_DNA"/>
</dbReference>
<evidence type="ECO:0008006" key="3">
    <source>
        <dbReference type="Google" id="ProtNLM"/>
    </source>
</evidence>
<keyword evidence="2" id="KW-1185">Reference proteome</keyword>
<gene>
    <name evidence="1" type="ORF">CKF58_07325</name>
</gene>
<dbReference type="AlphaFoldDB" id="A0A3A1YBM3"/>
<comment type="caution">
    <text evidence="1">The sequence shown here is derived from an EMBL/GenBank/DDBJ whole genome shotgun (WGS) entry which is preliminary data.</text>
</comment>